<dbReference type="AlphaFoldDB" id="A0A2W5NS79"/>
<gene>
    <name evidence="1" type="ORF">DI555_07985</name>
</gene>
<dbReference type="Proteomes" id="UP000249082">
    <property type="component" value="Unassembled WGS sequence"/>
</dbReference>
<proteinExistence type="predicted"/>
<accession>A0A2W5NS79</accession>
<name>A0A2W5NS79_9SPHN</name>
<dbReference type="EMBL" id="QFPX01000006">
    <property type="protein sequence ID" value="PZQ55278.1"/>
    <property type="molecule type" value="Genomic_DNA"/>
</dbReference>
<comment type="caution">
    <text evidence="1">The sequence shown here is derived from an EMBL/GenBank/DDBJ whole genome shotgun (WGS) entry which is preliminary data.</text>
</comment>
<organism evidence="1 2">
    <name type="scientific">Novosphingobium pentaromativorans</name>
    <dbReference type="NCBI Taxonomy" id="205844"/>
    <lineage>
        <taxon>Bacteria</taxon>
        <taxon>Pseudomonadati</taxon>
        <taxon>Pseudomonadota</taxon>
        <taxon>Alphaproteobacteria</taxon>
        <taxon>Sphingomonadales</taxon>
        <taxon>Sphingomonadaceae</taxon>
        <taxon>Novosphingobium</taxon>
    </lineage>
</organism>
<protein>
    <submittedName>
        <fullName evidence="1">Uncharacterized protein</fullName>
    </submittedName>
</protein>
<evidence type="ECO:0000313" key="1">
    <source>
        <dbReference type="EMBL" id="PZQ55278.1"/>
    </source>
</evidence>
<sequence>MATRAQIEAGLKPAPPSLEQLELLVQFARNRDSKADLKLSAAEREKSEASAGLAAAIAARDHFIANDPSRLL</sequence>
<reference evidence="1 2" key="1">
    <citation type="submission" date="2017-08" db="EMBL/GenBank/DDBJ databases">
        <title>Infants hospitalized years apart are colonized by the same room-sourced microbial strains.</title>
        <authorList>
            <person name="Brooks B."/>
            <person name="Olm M.R."/>
            <person name="Firek B.A."/>
            <person name="Baker R."/>
            <person name="Thomas B.C."/>
            <person name="Morowitz M.J."/>
            <person name="Banfield J.F."/>
        </authorList>
    </citation>
    <scope>NUCLEOTIDE SEQUENCE [LARGE SCALE GENOMIC DNA]</scope>
    <source>
        <strain evidence="1">S2_005_002_R2_33</strain>
    </source>
</reference>
<evidence type="ECO:0000313" key="2">
    <source>
        <dbReference type="Proteomes" id="UP000249082"/>
    </source>
</evidence>